<feature type="transmembrane region" description="Helical" evidence="1">
    <location>
        <begin position="42"/>
        <end position="62"/>
    </location>
</feature>
<proteinExistence type="predicted"/>
<protein>
    <submittedName>
        <fullName evidence="2">Uncharacterized protein</fullName>
    </submittedName>
</protein>
<gene>
    <name evidence="2" type="ORF">GCM10023153_15830</name>
</gene>
<keyword evidence="1" id="KW-1133">Transmembrane helix</keyword>
<dbReference type="Proteomes" id="UP001500390">
    <property type="component" value="Unassembled WGS sequence"/>
</dbReference>
<comment type="caution">
    <text evidence="2">The sequence shown here is derived from an EMBL/GenBank/DDBJ whole genome shotgun (WGS) entry which is preliminary data.</text>
</comment>
<keyword evidence="1" id="KW-0472">Membrane</keyword>
<name>A0ABP8JQP1_9MICO</name>
<keyword evidence="1" id="KW-0812">Transmembrane</keyword>
<reference evidence="3" key="1">
    <citation type="journal article" date="2019" name="Int. J. Syst. Evol. Microbiol.">
        <title>The Global Catalogue of Microorganisms (GCM) 10K type strain sequencing project: providing services to taxonomists for standard genome sequencing and annotation.</title>
        <authorList>
            <consortium name="The Broad Institute Genomics Platform"/>
            <consortium name="The Broad Institute Genome Sequencing Center for Infectious Disease"/>
            <person name="Wu L."/>
            <person name="Ma J."/>
        </authorList>
    </citation>
    <scope>NUCLEOTIDE SEQUENCE [LARGE SCALE GENOMIC DNA]</scope>
    <source>
        <strain evidence="3">JCM 17738</strain>
    </source>
</reference>
<dbReference type="EMBL" id="BAABFX010000025">
    <property type="protein sequence ID" value="GAA4394606.1"/>
    <property type="molecule type" value="Genomic_DNA"/>
</dbReference>
<evidence type="ECO:0000256" key="1">
    <source>
        <dbReference type="SAM" id="Phobius"/>
    </source>
</evidence>
<keyword evidence="3" id="KW-1185">Reference proteome</keyword>
<feature type="transmembrane region" description="Helical" evidence="1">
    <location>
        <begin position="74"/>
        <end position="95"/>
    </location>
</feature>
<organism evidence="2 3">
    <name type="scientific">Ornithinibacter aureus</name>
    <dbReference type="NCBI Taxonomy" id="622664"/>
    <lineage>
        <taxon>Bacteria</taxon>
        <taxon>Bacillati</taxon>
        <taxon>Actinomycetota</taxon>
        <taxon>Actinomycetes</taxon>
        <taxon>Micrococcales</taxon>
        <taxon>Intrasporangiaceae</taxon>
        <taxon>Ornithinibacter</taxon>
    </lineage>
</organism>
<accession>A0ABP8JQP1</accession>
<evidence type="ECO:0000313" key="2">
    <source>
        <dbReference type="EMBL" id="GAA4394606.1"/>
    </source>
</evidence>
<evidence type="ECO:0000313" key="3">
    <source>
        <dbReference type="Proteomes" id="UP001500390"/>
    </source>
</evidence>
<sequence length="103" mass="10232">MVVAVAVQATLLVFAQVSVAVAAAVAGLVLGWLDRPDAVRDIALPAAVIGLVATVAAMAVMAARGTAVLEGRFLVAWVVTAVIGTVIAAGVSWGVGRVTALAR</sequence>